<gene>
    <name evidence="2" type="ORF">NVI5450_4822</name>
</gene>
<feature type="region of interest" description="Disordered" evidence="1">
    <location>
        <begin position="79"/>
        <end position="130"/>
    </location>
</feature>
<evidence type="ECO:0000313" key="2">
    <source>
        <dbReference type="EMBL" id="SGZ19959.1"/>
    </source>
</evidence>
<protein>
    <submittedName>
        <fullName evidence="2">TraK oriT-binding protein</fullName>
    </submittedName>
</protein>
<sequence>MKDSLYKELLETNAQPSNLHPAFLAQKDEISFALSKGYSRKAIWENLRSTKKFGGCYITFCSYVTRYITQKPTIEITQVQPKKMQTQSQVLPTKPQSKPKIVNTPENPQPAEPQNKFNWSPNYDAKALTG</sequence>
<dbReference type="RefSeq" id="WP_075518640.1">
    <property type="nucleotide sequence ID" value="NZ_FPLD01000156.1"/>
</dbReference>
<name>A0A1L0CCQ7_9GAMM</name>
<dbReference type="EMBL" id="FPLD01000156">
    <property type="protein sequence ID" value="SGZ19959.1"/>
    <property type="molecule type" value="Genomic_DNA"/>
</dbReference>
<dbReference type="InterPro" id="IPR035225">
    <property type="entry name" value="DUF5338"/>
</dbReference>
<dbReference type="Proteomes" id="UP000183794">
    <property type="component" value="Unassembled WGS sequence"/>
</dbReference>
<dbReference type="OrthoDB" id="8686887at2"/>
<evidence type="ECO:0000256" key="1">
    <source>
        <dbReference type="SAM" id="MobiDB-lite"/>
    </source>
</evidence>
<dbReference type="AlphaFoldDB" id="A0A1L0CCQ7"/>
<evidence type="ECO:0000313" key="3">
    <source>
        <dbReference type="Proteomes" id="UP000183794"/>
    </source>
</evidence>
<organism evidence="2 3">
    <name type="scientific">Moritella viscosa</name>
    <dbReference type="NCBI Taxonomy" id="80854"/>
    <lineage>
        <taxon>Bacteria</taxon>
        <taxon>Pseudomonadati</taxon>
        <taxon>Pseudomonadota</taxon>
        <taxon>Gammaproteobacteria</taxon>
        <taxon>Alteromonadales</taxon>
        <taxon>Moritellaceae</taxon>
        <taxon>Moritella</taxon>
    </lineage>
</organism>
<feature type="compositionally biased region" description="Polar residues" evidence="1">
    <location>
        <begin position="79"/>
        <end position="96"/>
    </location>
</feature>
<accession>A0A1L0CCQ7</accession>
<reference evidence="2 3" key="1">
    <citation type="submission" date="2016-11" db="EMBL/GenBank/DDBJ databases">
        <authorList>
            <person name="Jaros S."/>
            <person name="Januszkiewicz K."/>
            <person name="Wedrychowicz H."/>
        </authorList>
    </citation>
    <scope>NUCLEOTIDE SEQUENCE [LARGE SCALE GENOMIC DNA]</scope>
    <source>
        <strain evidence="2">NVI 5450</strain>
    </source>
</reference>
<dbReference type="Pfam" id="PF17273">
    <property type="entry name" value="DUF5338"/>
    <property type="match status" value="1"/>
</dbReference>
<proteinExistence type="predicted"/>